<comment type="subcellular location">
    <subcellularLocation>
        <location evidence="1">Cytoplasm</location>
        <location evidence="1">Cytosol</location>
    </subcellularLocation>
</comment>
<dbReference type="GO" id="GO:0007114">
    <property type="term" value="P:cell budding"/>
    <property type="evidence" value="ECO:0007669"/>
    <property type="project" value="EnsemblFungi"/>
</dbReference>
<dbReference type="InterPro" id="IPR036873">
    <property type="entry name" value="Rhodanese-like_dom_sf"/>
</dbReference>
<dbReference type="Pfam" id="PF00899">
    <property type="entry name" value="ThiF"/>
    <property type="match status" value="1"/>
</dbReference>
<evidence type="ECO:0000256" key="1">
    <source>
        <dbReference type="ARBA" id="ARBA00004514"/>
    </source>
</evidence>
<dbReference type="GO" id="GO:0004792">
    <property type="term" value="F:thiosulfate-cyanide sulfurtransferase activity"/>
    <property type="evidence" value="ECO:0007669"/>
    <property type="project" value="EnsemblFungi"/>
</dbReference>
<dbReference type="GO" id="GO:0002143">
    <property type="term" value="P:tRNA wobble position uridine thiolation"/>
    <property type="evidence" value="ECO:0007669"/>
    <property type="project" value="EnsemblFungi"/>
</dbReference>
<comment type="caution">
    <text evidence="8">The sequence shown here is derived from an EMBL/GenBank/DDBJ whole genome shotgun (WGS) entry which is preliminary data.</text>
</comment>
<evidence type="ECO:0000313" key="8">
    <source>
        <dbReference type="EMBL" id="ORY76746.1"/>
    </source>
</evidence>
<dbReference type="GO" id="GO:0005829">
    <property type="term" value="C:cytosol"/>
    <property type="evidence" value="ECO:0007669"/>
    <property type="project" value="UniProtKB-SubCell"/>
</dbReference>
<dbReference type="EMBL" id="MCOG01000021">
    <property type="protein sequence ID" value="ORY76746.1"/>
    <property type="molecule type" value="Genomic_DNA"/>
</dbReference>
<keyword evidence="9" id="KW-1185">Reference proteome</keyword>
<organism evidence="8 9">
    <name type="scientific">Neocallimastix californiae</name>
    <dbReference type="NCBI Taxonomy" id="1754190"/>
    <lineage>
        <taxon>Eukaryota</taxon>
        <taxon>Fungi</taxon>
        <taxon>Fungi incertae sedis</taxon>
        <taxon>Chytridiomycota</taxon>
        <taxon>Chytridiomycota incertae sedis</taxon>
        <taxon>Neocallimastigomycetes</taxon>
        <taxon>Neocallimastigales</taxon>
        <taxon>Neocallimastigaceae</taxon>
        <taxon>Neocallimastix</taxon>
    </lineage>
</organism>
<dbReference type="GO" id="GO:0070566">
    <property type="term" value="F:adenylyltransferase activity"/>
    <property type="evidence" value="ECO:0007669"/>
    <property type="project" value="EnsemblFungi"/>
</dbReference>
<dbReference type="PANTHER" id="PTHR10953">
    <property type="entry name" value="UBIQUITIN-ACTIVATING ENZYME E1"/>
    <property type="match status" value="1"/>
</dbReference>
<dbReference type="GO" id="GO:0042802">
    <property type="term" value="F:identical protein binding"/>
    <property type="evidence" value="ECO:0007669"/>
    <property type="project" value="EnsemblFungi"/>
</dbReference>
<feature type="domain" description="Rhodanese" evidence="7">
    <location>
        <begin position="341"/>
        <end position="440"/>
    </location>
</feature>
<keyword evidence="2" id="KW-0808">Transferase</keyword>
<keyword evidence="4" id="KW-0833">Ubl conjugation pathway</keyword>
<dbReference type="GO" id="GO:0042292">
    <property type="term" value="F:URM1 activating enzyme activity"/>
    <property type="evidence" value="ECO:0007669"/>
    <property type="project" value="EnsemblFungi"/>
</dbReference>
<protein>
    <recommendedName>
        <fullName evidence="7">Rhodanese domain-containing protein</fullName>
    </recommendedName>
</protein>
<dbReference type="InterPro" id="IPR045886">
    <property type="entry name" value="ThiF/MoeB/HesA"/>
</dbReference>
<evidence type="ECO:0000256" key="6">
    <source>
        <dbReference type="SAM" id="Coils"/>
    </source>
</evidence>
<keyword evidence="3" id="KW-0547">Nucleotide-binding</keyword>
<sequence>MSNSSDLLKENQLLKRKISELEKQLNQKKENDETNNFIVKGPNFEIPTQIKKSKLNNEEAKRYSRQTLIRNFDKEAQLKLSNSSVLVIGAGGLGSSAILYLGSAGFGRIGIIDDDVVEESNLHRQVIHDETKVGVSKAVSAQQAINKLNSKCECYVYKVLLTRENALSIIKPYDIVVDATDNVCATYLINDACVLANKVLVQASALRMEGQLSVFNYKNGPCYRCLNPVPPPAETVSKCNISGVLGVVPGIMGCFEALEAIKIGAGLEANYSQKLLIVDGETGKIRVVKTRPKQENCAVCGKNPTVTSLIDYEEFCHMKQCFNKMNENRISCEEYNTILKEKKPHVLIDVRTEEAFSEVHLPNAINIPKLKLDSNIGKINELLKETAKEAGVNEVPLYLICRSGLTSSNSIPILKEHGVTCKDIAGGLLEWKAKIDPSLSIE</sequence>
<dbReference type="Pfam" id="PF00581">
    <property type="entry name" value="Rhodanese"/>
    <property type="match status" value="1"/>
</dbReference>
<dbReference type="Gene3D" id="3.40.50.720">
    <property type="entry name" value="NAD(P)-binding Rossmann-like Domain"/>
    <property type="match status" value="1"/>
</dbReference>
<keyword evidence="6" id="KW-0175">Coiled coil</keyword>
<name>A0A1Y2F057_9FUNG</name>
<reference evidence="8" key="1">
    <citation type="submission" date="2016-08" db="EMBL/GenBank/DDBJ databases">
        <title>A Parts List for Fungal Cellulosomes Revealed by Comparative Genomics.</title>
        <authorList>
            <consortium name="DOE Joint Genome Institute"/>
            <person name="Haitjema C.H."/>
            <person name="Gilmore S.P."/>
            <person name="Henske J.K."/>
            <person name="Solomon K.V."/>
            <person name="De Groot R."/>
            <person name="Kuo A."/>
            <person name="Mondo S.J."/>
            <person name="Salamov A.A."/>
            <person name="Labutti K."/>
            <person name="Zhao Z."/>
            <person name="Chiniquy J."/>
            <person name="Barry K."/>
            <person name="Brewer H.M."/>
            <person name="Purvine S.O."/>
            <person name="Wright A.T."/>
            <person name="Boxma B."/>
            <person name="Van Alen T."/>
            <person name="Hackstein J.H."/>
            <person name="Baker S.E."/>
            <person name="Grigoriev I.V."/>
            <person name="O'Malley M.A."/>
        </authorList>
    </citation>
    <scope>NUCLEOTIDE SEQUENCE [LARGE SCALE GENOMIC DNA]</scope>
    <source>
        <strain evidence="8">G1</strain>
    </source>
</reference>
<evidence type="ECO:0000256" key="2">
    <source>
        <dbReference type="ARBA" id="ARBA00022679"/>
    </source>
</evidence>
<dbReference type="CDD" id="cd00757">
    <property type="entry name" value="ThiF_MoeB_HesA_family"/>
    <property type="match status" value="1"/>
</dbReference>
<dbReference type="GO" id="GO:0032447">
    <property type="term" value="P:protein urmylation"/>
    <property type="evidence" value="ECO:0007669"/>
    <property type="project" value="EnsemblFungi"/>
</dbReference>
<dbReference type="OrthoDB" id="10261062at2759"/>
<dbReference type="InterPro" id="IPR001763">
    <property type="entry name" value="Rhodanese-like_dom"/>
</dbReference>
<dbReference type="PANTHER" id="PTHR10953:SF102">
    <property type="entry name" value="ADENYLYLTRANSFERASE AND SULFURTRANSFERASE MOCS3"/>
    <property type="match status" value="1"/>
</dbReference>
<dbReference type="GO" id="GO:0001403">
    <property type="term" value="P:invasive growth in response to glucose limitation"/>
    <property type="evidence" value="ECO:0007669"/>
    <property type="project" value="EnsemblFungi"/>
</dbReference>
<feature type="coiled-coil region" evidence="6">
    <location>
        <begin position="4"/>
        <end position="31"/>
    </location>
</feature>
<dbReference type="InterPro" id="IPR035985">
    <property type="entry name" value="Ubiquitin-activating_enz"/>
</dbReference>
<evidence type="ECO:0000256" key="3">
    <source>
        <dbReference type="ARBA" id="ARBA00022741"/>
    </source>
</evidence>
<accession>A0A1Y2F057</accession>
<dbReference type="InterPro" id="IPR000594">
    <property type="entry name" value="ThiF_NAD_FAD-bd"/>
</dbReference>
<evidence type="ECO:0000313" key="9">
    <source>
        <dbReference type="Proteomes" id="UP000193920"/>
    </source>
</evidence>
<gene>
    <name evidence="8" type="ORF">LY90DRAFT_377304</name>
</gene>
<dbReference type="SMART" id="SM00450">
    <property type="entry name" value="RHOD"/>
    <property type="match status" value="1"/>
</dbReference>
<dbReference type="PROSITE" id="PS50206">
    <property type="entry name" value="RHODANESE_3"/>
    <property type="match status" value="1"/>
</dbReference>
<proteinExistence type="predicted"/>
<keyword evidence="5" id="KW-0067">ATP-binding</keyword>
<dbReference type="Proteomes" id="UP000193920">
    <property type="component" value="Unassembled WGS sequence"/>
</dbReference>
<evidence type="ECO:0000256" key="4">
    <source>
        <dbReference type="ARBA" id="ARBA00022786"/>
    </source>
</evidence>
<dbReference type="GO" id="GO:2000220">
    <property type="term" value="P:regulation of pseudohyphal growth"/>
    <property type="evidence" value="ECO:0007669"/>
    <property type="project" value="EnsemblFungi"/>
</dbReference>
<dbReference type="STRING" id="1754190.A0A1Y2F057"/>
<dbReference type="SUPFAM" id="SSF52821">
    <property type="entry name" value="Rhodanese/Cell cycle control phosphatase"/>
    <property type="match status" value="1"/>
</dbReference>
<dbReference type="GO" id="GO:0034599">
    <property type="term" value="P:cellular response to oxidative stress"/>
    <property type="evidence" value="ECO:0007669"/>
    <property type="project" value="EnsemblFungi"/>
</dbReference>
<dbReference type="GO" id="GO:0005524">
    <property type="term" value="F:ATP binding"/>
    <property type="evidence" value="ECO:0007669"/>
    <property type="project" value="UniProtKB-KW"/>
</dbReference>
<dbReference type="FunFam" id="3.40.50.720:FF:000033">
    <property type="entry name" value="Adenylyltransferase and sulfurtransferase MOCS3"/>
    <property type="match status" value="1"/>
</dbReference>
<dbReference type="SUPFAM" id="SSF69572">
    <property type="entry name" value="Activating enzymes of the ubiquitin-like proteins"/>
    <property type="match status" value="1"/>
</dbReference>
<evidence type="ECO:0000256" key="5">
    <source>
        <dbReference type="ARBA" id="ARBA00022840"/>
    </source>
</evidence>
<evidence type="ECO:0000259" key="7">
    <source>
        <dbReference type="PROSITE" id="PS50206"/>
    </source>
</evidence>
<dbReference type="Gene3D" id="3.40.250.10">
    <property type="entry name" value="Rhodanese-like domain"/>
    <property type="match status" value="1"/>
</dbReference>
<dbReference type="AlphaFoldDB" id="A0A1Y2F057"/>